<organism evidence="1 2">
    <name type="scientific">Flavobacterium beibuense</name>
    <dbReference type="NCBI Taxonomy" id="657326"/>
    <lineage>
        <taxon>Bacteria</taxon>
        <taxon>Pseudomonadati</taxon>
        <taxon>Bacteroidota</taxon>
        <taxon>Flavobacteriia</taxon>
        <taxon>Flavobacteriales</taxon>
        <taxon>Flavobacteriaceae</taxon>
        <taxon>Flavobacterium</taxon>
    </lineage>
</organism>
<keyword evidence="2" id="KW-1185">Reference proteome</keyword>
<dbReference type="Proteomes" id="UP000289775">
    <property type="component" value="Unassembled WGS sequence"/>
</dbReference>
<accession>A0A444WF27</accession>
<gene>
    <name evidence="1" type="ORF">NU09_1037</name>
</gene>
<evidence type="ECO:0000313" key="1">
    <source>
        <dbReference type="EMBL" id="RYJ44427.1"/>
    </source>
</evidence>
<sequence length="51" mass="5593">MAGFLITTTNKKAAANVSQRLLNNIVYSYFRGLFPLRTLTNIAISATNSSK</sequence>
<evidence type="ECO:0000313" key="2">
    <source>
        <dbReference type="Proteomes" id="UP000289775"/>
    </source>
</evidence>
<proteinExistence type="predicted"/>
<reference evidence="1 2" key="1">
    <citation type="submission" date="2014-12" db="EMBL/GenBank/DDBJ databases">
        <title>Genome sequence of Flavobacterium beibuense RSKm HC5.</title>
        <authorList>
            <person name="Kim J.F."/>
            <person name="Song J.Y."/>
            <person name="Kwak M.-J."/>
            <person name="Lee S.-W."/>
        </authorList>
    </citation>
    <scope>NUCLEOTIDE SEQUENCE [LARGE SCALE GENOMIC DNA]</scope>
    <source>
        <strain evidence="1 2">RSKm HC5</strain>
    </source>
</reference>
<protein>
    <submittedName>
        <fullName evidence="1">Uncharacterized protein</fullName>
    </submittedName>
</protein>
<dbReference type="EMBL" id="JUIW01000003">
    <property type="protein sequence ID" value="RYJ44427.1"/>
    <property type="molecule type" value="Genomic_DNA"/>
</dbReference>
<name>A0A444WF27_9FLAO</name>
<comment type="caution">
    <text evidence="1">The sequence shown here is derived from an EMBL/GenBank/DDBJ whole genome shotgun (WGS) entry which is preliminary data.</text>
</comment>
<dbReference type="AlphaFoldDB" id="A0A444WF27"/>